<dbReference type="EC" id="3.1.4.1" evidence="8"/>
<evidence type="ECO:0000313" key="12">
    <source>
        <dbReference type="Proteomes" id="UP000717328"/>
    </source>
</evidence>
<evidence type="ECO:0000256" key="3">
    <source>
        <dbReference type="ARBA" id="ARBA00022722"/>
    </source>
</evidence>
<evidence type="ECO:0000256" key="7">
    <source>
        <dbReference type="ARBA" id="ARBA00023211"/>
    </source>
</evidence>
<reference evidence="11" key="2">
    <citation type="submission" date="2021-10" db="EMBL/GenBank/DDBJ databases">
        <title>Phylogenomics reveals ancestral predisposition of the termite-cultivated fungus Termitomyces towards a domesticated lifestyle.</title>
        <authorList>
            <person name="Auxier B."/>
            <person name="Grum-Grzhimaylo A."/>
            <person name="Cardenas M.E."/>
            <person name="Lodge J.D."/>
            <person name="Laessoe T."/>
            <person name="Pedersen O."/>
            <person name="Smith M.E."/>
            <person name="Kuyper T.W."/>
            <person name="Franco-Molano E.A."/>
            <person name="Baroni T.J."/>
            <person name="Aanen D.K."/>
        </authorList>
    </citation>
    <scope>NUCLEOTIDE SEQUENCE</scope>
    <source>
        <strain evidence="11">D49</strain>
    </source>
</reference>
<evidence type="ECO:0000259" key="10">
    <source>
        <dbReference type="SMART" id="SM00990"/>
    </source>
</evidence>
<dbReference type="PANTHER" id="PTHR15749">
    <property type="entry name" value="FANCONI-ASSOCIATED NUCLEASE 1"/>
    <property type="match status" value="1"/>
</dbReference>
<dbReference type="GO" id="GO:0008409">
    <property type="term" value="F:5'-3' exonuclease activity"/>
    <property type="evidence" value="ECO:0007669"/>
    <property type="project" value="TreeGrafter"/>
</dbReference>
<evidence type="ECO:0000256" key="9">
    <source>
        <dbReference type="SAM" id="MobiDB-lite"/>
    </source>
</evidence>
<name>A0A9P7GMT1_9AGAR</name>
<evidence type="ECO:0000256" key="6">
    <source>
        <dbReference type="ARBA" id="ARBA00022842"/>
    </source>
</evidence>
<accession>A0A9P7GMT1</accession>
<keyword evidence="8" id="KW-0227">DNA damage</keyword>
<dbReference type="Pfam" id="PF21315">
    <property type="entry name" value="FAN1_HTH"/>
    <property type="match status" value="1"/>
</dbReference>
<keyword evidence="4 8" id="KW-0479">Metal-binding</keyword>
<dbReference type="GO" id="GO:0036297">
    <property type="term" value="P:interstrand cross-link repair"/>
    <property type="evidence" value="ECO:0007669"/>
    <property type="project" value="InterPro"/>
</dbReference>
<dbReference type="EMBL" id="JABCKI010000047">
    <property type="protein sequence ID" value="KAG5653529.1"/>
    <property type="molecule type" value="Genomic_DNA"/>
</dbReference>
<evidence type="ECO:0000313" key="11">
    <source>
        <dbReference type="EMBL" id="KAG5653529.1"/>
    </source>
</evidence>
<keyword evidence="12" id="KW-1185">Reference proteome</keyword>
<dbReference type="Proteomes" id="UP000717328">
    <property type="component" value="Unassembled WGS sequence"/>
</dbReference>
<dbReference type="InterPro" id="IPR014883">
    <property type="entry name" value="VRR_NUC"/>
</dbReference>
<dbReference type="Gene3D" id="3.40.1350.10">
    <property type="match status" value="1"/>
</dbReference>
<keyword evidence="8" id="KW-0234">DNA repair</keyword>
<keyword evidence="3 8" id="KW-0540">Nuclease</keyword>
<comment type="cofactor">
    <cofactor evidence="8">
        <name>Mg(2+)</name>
        <dbReference type="ChEBI" id="CHEBI:18420"/>
    </cofactor>
    <cofactor evidence="8">
        <name>Mn(2+)</name>
        <dbReference type="ChEBI" id="CHEBI:29035"/>
    </cofactor>
</comment>
<dbReference type="InterPro" id="IPR011856">
    <property type="entry name" value="tRNA_endonuc-like_dom_sf"/>
</dbReference>
<evidence type="ECO:0000256" key="2">
    <source>
        <dbReference type="ARBA" id="ARBA00005533"/>
    </source>
</evidence>
<dbReference type="AlphaFoldDB" id="A0A9P7GMT1"/>
<dbReference type="GO" id="GO:0017108">
    <property type="term" value="F:5'-flap endonuclease activity"/>
    <property type="evidence" value="ECO:0007669"/>
    <property type="project" value="TreeGrafter"/>
</dbReference>
<keyword evidence="8" id="KW-0539">Nucleus</keyword>
<proteinExistence type="inferred from homology"/>
<gene>
    <name evidence="11" type="ORF">H0H81_012470</name>
</gene>
<comment type="subcellular location">
    <subcellularLocation>
        <location evidence="8">Nucleus</location>
    </subcellularLocation>
</comment>
<dbReference type="SMART" id="SM00990">
    <property type="entry name" value="VRR_NUC"/>
    <property type="match status" value="1"/>
</dbReference>
<feature type="compositionally biased region" description="Acidic residues" evidence="9">
    <location>
        <begin position="938"/>
        <end position="959"/>
    </location>
</feature>
<dbReference type="PANTHER" id="PTHR15749:SF4">
    <property type="entry name" value="FANCONI-ASSOCIATED NUCLEASE 1"/>
    <property type="match status" value="1"/>
</dbReference>
<dbReference type="InterPro" id="IPR049125">
    <property type="entry name" value="FAN1-like_WH"/>
</dbReference>
<evidence type="ECO:0000256" key="4">
    <source>
        <dbReference type="ARBA" id="ARBA00022723"/>
    </source>
</evidence>
<dbReference type="GO" id="GO:0070336">
    <property type="term" value="F:flap-structured DNA binding"/>
    <property type="evidence" value="ECO:0007669"/>
    <property type="project" value="TreeGrafter"/>
</dbReference>
<evidence type="ECO:0000256" key="1">
    <source>
        <dbReference type="ARBA" id="ARBA00000983"/>
    </source>
</evidence>
<comment type="similarity">
    <text evidence="2 8">Belongs to the FAN1 family.</text>
</comment>
<dbReference type="InterPro" id="IPR033315">
    <property type="entry name" value="Fan1-like"/>
</dbReference>
<sequence length="1019" mass="115951">MNAASPPATALYELLYCEKPRDDGQLENDIEQLDSETRGQGLEGVGKPISRSSIYITTFEKMVNVVYCSEEHLLTPKEINFLDEFSKLSYSARYCLVRLILRKANNWHTLASMDSFKKEVKESDLPLAIEELCLPVPTQTIKEEKETVPVDIVIPAPEVIDLTLDSEEEEEKKPILHQHAPSNISEQDVKPSLGSLDANLFSYEPNFDFFLEDESSMDLTEVLHKLNNDQLKDLVKQTKTKPDKMRASCFVVYTNSSNNIFLEQKMEMIHALTKYAYTQTPLPFLPVGKGKNKTDGLLQTTLPFKSKANSAPETQHHRLMQMALKKLGKSVRVNSDFCLLVARLNVIYDRCTQYPDSFLTPSLLTSFKKRTYPDYNYQRDGTIWRTRQQFLDYFEALYIAAAIEHELEAQPASRSTTKTPAPIPGGRDNSMTPALRRIRTTPMSGTSSIRFTESPIVFKKENGVKAEVGEAEVAEAPEEPIKLQMARRVKEYFEERILPKWKALLQEKIECCDEERSPALERFEPGFIYVRIFGKVMRALATLKLYQEELNVVEALLGQTFWRRGKRAKWYERRAILQTRYLCFEEHSGEKRTNIDVLHQAMAGLRQALEDEDTGIVFRPSFVQRLQKLEKRLKVPEEERVKCEGELRKAGSVEFHAERVFRTSNALTLDANGRPSDGAAGKKDGLQNYFATVAKGERAADKENGTVVKPPVWKGKSIWRGIDGGEVSVEDRALQHYKILGYKGFHSETRILTTIFALLFWDIIFADVPGAFETKYQTAPLDLAEDSFYRARKQAIETRLKEIQDKSRAQELLRRHDDAHRDKKTFCVGVQWDMCEQQDLLDRRDYMGRSSGVPDLIIWHAEKGICKFVEVKGPGDRPQENQKLWFDSLLAAEADVEICNVIDINNPPVAKSARRRKTTRSSTKSNSKGKGETRKEVDDSDDGIDYDSDQVDQLDEDPWDSPSSILGKRSYGPSDEPPTHPSSTAPPISPSDSSRQQHQVPFDTGQPSAKRQKMASVVP</sequence>
<feature type="compositionally biased region" description="Polar residues" evidence="9">
    <location>
        <begin position="981"/>
        <end position="1009"/>
    </location>
</feature>
<dbReference type="CDD" id="cd22326">
    <property type="entry name" value="FAN1-like"/>
    <property type="match status" value="1"/>
</dbReference>
<dbReference type="Pfam" id="PF08774">
    <property type="entry name" value="VRR_NUC"/>
    <property type="match status" value="1"/>
</dbReference>
<feature type="domain" description="VRR-NUC" evidence="10">
    <location>
        <begin position="804"/>
        <end position="903"/>
    </location>
</feature>
<dbReference type="GO" id="GO:0004528">
    <property type="term" value="F:phosphodiesterase I activity"/>
    <property type="evidence" value="ECO:0007669"/>
    <property type="project" value="UniProtKB-EC"/>
</dbReference>
<feature type="region of interest" description="Disordered" evidence="9">
    <location>
        <begin position="410"/>
        <end position="432"/>
    </location>
</feature>
<comment type="function">
    <text evidence="8">Nuclease required for the repair of DNA interstrand cross-links (ICL). Acts as a 5'-3' exonuclease that anchors at a cut end of DNA and cleaves DNA successively at every third nucleotide, allowing to excise an ICL from one strand through flanking incisions.</text>
</comment>
<protein>
    <recommendedName>
        <fullName evidence="8">Fanconi-associated nuclease</fullName>
        <ecNumber evidence="8">3.1.4.1</ecNumber>
    </recommendedName>
</protein>
<evidence type="ECO:0000256" key="8">
    <source>
        <dbReference type="RuleBase" id="RU365033"/>
    </source>
</evidence>
<dbReference type="OrthoDB" id="76364at2759"/>
<reference evidence="11" key="1">
    <citation type="submission" date="2021-02" db="EMBL/GenBank/DDBJ databases">
        <authorList>
            <person name="Nieuwenhuis M."/>
            <person name="Van De Peppel L.J.J."/>
        </authorList>
    </citation>
    <scope>NUCLEOTIDE SEQUENCE</scope>
    <source>
        <strain evidence="11">D49</strain>
    </source>
</reference>
<comment type="caution">
    <text evidence="11">The sequence shown here is derived from an EMBL/GenBank/DDBJ whole genome shotgun (WGS) entry which is preliminary data.</text>
</comment>
<keyword evidence="6 8" id="KW-0460">Magnesium</keyword>
<keyword evidence="5 8" id="KW-0378">Hydrolase</keyword>
<keyword evidence="7 8" id="KW-0464">Manganese</keyword>
<dbReference type="Pfam" id="PF21170">
    <property type="entry name" value="FAN1_TPR"/>
    <property type="match status" value="1"/>
</dbReference>
<comment type="catalytic activity">
    <reaction evidence="1 8">
        <text>Hydrolytically removes 5'-nucleotides successively from the 3'-hydroxy termini of 3'-hydroxy-terminated oligonucleotides.</text>
        <dbReference type="EC" id="3.1.4.1"/>
    </reaction>
</comment>
<feature type="region of interest" description="Disordered" evidence="9">
    <location>
        <begin position="910"/>
        <end position="1019"/>
    </location>
</feature>
<dbReference type="InterPro" id="IPR049126">
    <property type="entry name" value="FAN1-like_TPR"/>
</dbReference>
<dbReference type="InterPro" id="IPR049132">
    <property type="entry name" value="FAN1-like_euk"/>
</dbReference>
<dbReference type="GO" id="GO:0005634">
    <property type="term" value="C:nucleus"/>
    <property type="evidence" value="ECO:0007669"/>
    <property type="project" value="UniProtKB-SubCell"/>
</dbReference>
<organism evidence="11 12">
    <name type="scientific">Sphagnurus paluster</name>
    <dbReference type="NCBI Taxonomy" id="117069"/>
    <lineage>
        <taxon>Eukaryota</taxon>
        <taxon>Fungi</taxon>
        <taxon>Dikarya</taxon>
        <taxon>Basidiomycota</taxon>
        <taxon>Agaricomycotina</taxon>
        <taxon>Agaricomycetes</taxon>
        <taxon>Agaricomycetidae</taxon>
        <taxon>Agaricales</taxon>
        <taxon>Tricholomatineae</taxon>
        <taxon>Lyophyllaceae</taxon>
        <taxon>Sphagnurus</taxon>
    </lineage>
</organism>
<evidence type="ECO:0000256" key="5">
    <source>
        <dbReference type="ARBA" id="ARBA00022801"/>
    </source>
</evidence>
<dbReference type="GO" id="GO:0046872">
    <property type="term" value="F:metal ion binding"/>
    <property type="evidence" value="ECO:0007669"/>
    <property type="project" value="UniProtKB-KW"/>
</dbReference>